<feature type="compositionally biased region" description="Basic and acidic residues" evidence="1">
    <location>
        <begin position="36"/>
        <end position="52"/>
    </location>
</feature>
<comment type="caution">
    <text evidence="3">The sequence shown here is derived from an EMBL/GenBank/DDBJ whole genome shotgun (WGS) entry which is preliminary data.</text>
</comment>
<reference evidence="3 4" key="1">
    <citation type="submission" date="2015-02" db="EMBL/GenBank/DDBJ databases">
        <title>Draft Genome Sequences of Two Closely-Related Aflatoxigenic Aspergillus Species Obtained from the Cote d'Ivoire.</title>
        <authorList>
            <person name="Moore G.G."/>
            <person name="Beltz S.B."/>
            <person name="Mack B.M."/>
        </authorList>
    </citation>
    <scope>NUCLEOTIDE SEQUENCE [LARGE SCALE GENOMIC DNA]</scope>
    <source>
        <strain evidence="3 4">SRRC1468</strain>
    </source>
</reference>
<sequence length="418" mass="49159">MSSRFSDFRRSTGVVDADSEYYSRENRGRHRTRGGRVVEEDRWSSRLQETDRYGPPARRPSRHYEDAHLLSGSLVHYERRHAESPPPRPRLLRRQSSLDTFDRIPSRKIDEYYQGYLPRAAPSPPPQRRGPSRRSLDVDEYEEIRVADPDVYSDEEFHRFRERDRFTDRRRRSDSRFRERVVGEVNIGKPYPRKGKTRMPRKLVHTRAIREFGYPFEEEGDLVIIQLALSKEQIDAVIERSREIKRASESVSRQRARSPVRATSRLRRVDRVAMETLSPRTSETLIIEPSPSRHRSPSRRHYDYIEKTTKRSVSRTRSTSVHGLRARRCSSPVRMLIHNREDRIEEPRTSSSQLAIVVRPRETDHDLGEYVTERPGGREVIRDTKIIGDGEEEEILEVKKERKGPTPRLLRAMLATMT</sequence>
<feature type="region of interest" description="Disordered" evidence="1">
    <location>
        <begin position="79"/>
        <end position="99"/>
    </location>
</feature>
<accession>A0A0F8USD4</accession>
<evidence type="ECO:0000313" key="4">
    <source>
        <dbReference type="Proteomes" id="UP000034291"/>
    </source>
</evidence>
<keyword evidence="4" id="KW-1185">Reference proteome</keyword>
<evidence type="ECO:0000313" key="3">
    <source>
        <dbReference type="EMBL" id="KKK13746.1"/>
    </source>
</evidence>
<proteinExistence type="predicted"/>
<dbReference type="EMBL" id="JZBS01003751">
    <property type="protein sequence ID" value="KKK13746.1"/>
    <property type="molecule type" value="Genomic_DNA"/>
</dbReference>
<feature type="region of interest" description="Disordered" evidence="1">
    <location>
        <begin position="115"/>
        <end position="137"/>
    </location>
</feature>
<dbReference type="Pfam" id="PF26118">
    <property type="entry name" value="DUF8035"/>
    <property type="match status" value="1"/>
</dbReference>
<dbReference type="InterPro" id="IPR058348">
    <property type="entry name" value="DUF8035"/>
</dbReference>
<evidence type="ECO:0000259" key="2">
    <source>
        <dbReference type="Pfam" id="PF26118"/>
    </source>
</evidence>
<feature type="compositionally biased region" description="Basic and acidic residues" evidence="1">
    <location>
        <begin position="1"/>
        <end position="10"/>
    </location>
</feature>
<feature type="domain" description="DUF8035" evidence="2">
    <location>
        <begin position="193"/>
        <end position="247"/>
    </location>
</feature>
<gene>
    <name evidence="3" type="ORF">ARAM_001670</name>
</gene>
<protein>
    <recommendedName>
        <fullName evidence="2">DUF8035 domain-containing protein</fullName>
    </recommendedName>
</protein>
<dbReference type="OrthoDB" id="5549748at2759"/>
<dbReference type="STRING" id="308745.A0A0F8USD4"/>
<name>A0A0F8USD4_9EURO</name>
<feature type="region of interest" description="Disordered" evidence="1">
    <location>
        <begin position="1"/>
        <end position="66"/>
    </location>
</feature>
<dbReference type="Proteomes" id="UP000034291">
    <property type="component" value="Unassembled WGS sequence"/>
</dbReference>
<organism evidence="3 4">
    <name type="scientific">Aspergillus rambellii</name>
    <dbReference type="NCBI Taxonomy" id="308745"/>
    <lineage>
        <taxon>Eukaryota</taxon>
        <taxon>Fungi</taxon>
        <taxon>Dikarya</taxon>
        <taxon>Ascomycota</taxon>
        <taxon>Pezizomycotina</taxon>
        <taxon>Eurotiomycetes</taxon>
        <taxon>Eurotiomycetidae</taxon>
        <taxon>Eurotiales</taxon>
        <taxon>Aspergillaceae</taxon>
        <taxon>Aspergillus</taxon>
        <taxon>Aspergillus subgen. Nidulantes</taxon>
    </lineage>
</organism>
<evidence type="ECO:0000256" key="1">
    <source>
        <dbReference type="SAM" id="MobiDB-lite"/>
    </source>
</evidence>
<dbReference type="AlphaFoldDB" id="A0A0F8USD4"/>